<dbReference type="Proteomes" id="UP000053328">
    <property type="component" value="Unassembled WGS sequence"/>
</dbReference>
<feature type="coiled-coil region" evidence="1">
    <location>
        <begin position="327"/>
        <end position="354"/>
    </location>
</feature>
<name>A0A0D2A363_9EURO</name>
<feature type="compositionally biased region" description="Basic and acidic residues" evidence="2">
    <location>
        <begin position="37"/>
        <end position="48"/>
    </location>
</feature>
<gene>
    <name evidence="3" type="ORF">PV08_03647</name>
</gene>
<dbReference type="RefSeq" id="XP_016239568.1">
    <property type="nucleotide sequence ID" value="XM_016377998.1"/>
</dbReference>
<sequence length="553" mass="61620">MLADLCGHFEAEIITPAYHQRKGEQPRLANEAGPGKEGQDVSRPTKDGDEGEGGIPAVPPERDVHTSSPGTNVDVSQLGMGSGPVAEELFTERKAVEEKGLEIEEMCPAASASSVKTQSINKGWTLAEPALALTDREARQDKTKTQTSDPLDVTWRQLNSLVDSYTGALITASDVRRDTLTKRERVIEQLEALISSSDARVPTDLQKALLDLQAVERKLEDEDEDLIQQGYQIVSQGSRIFGPAAEDSLEFLRQQDIVVQSPHGEDGEEGSEISQNDIRRDESMDARLFLSKKGDVDLLLESLMELEEEEFLAADGAGFETDEPAILETLQTRKRELIQRLDEAEEELLRLWQKLPDRQVSIPDDQLRSSVDEEMPGSEIWNPDNEDVSEVNENSEDSNHLIPSGQKQGYRQILNYVTNNISTRPNILVDAYLLYQLRQLPEEQAAYVEAIKGVVKGTLIQRRTDLKHFMLSDWFEDVPNSKSTPQHSKSARRWTSSPNKTSLAMHSNQTQVTHGQSEPLMPRNSSRHRAGPGAEYPTPGPWKLILNGRTSLG</sequence>
<dbReference type="AlphaFoldDB" id="A0A0D2A363"/>
<dbReference type="GeneID" id="27330730"/>
<feature type="compositionally biased region" description="Acidic residues" evidence="2">
    <location>
        <begin position="384"/>
        <end position="396"/>
    </location>
</feature>
<dbReference type="EMBL" id="KN847493">
    <property type="protein sequence ID" value="KIW19352.1"/>
    <property type="molecule type" value="Genomic_DNA"/>
</dbReference>
<feature type="region of interest" description="Disordered" evidence="2">
    <location>
        <begin position="259"/>
        <end position="278"/>
    </location>
</feature>
<organism evidence="3 4">
    <name type="scientific">Exophiala spinifera</name>
    <dbReference type="NCBI Taxonomy" id="91928"/>
    <lineage>
        <taxon>Eukaryota</taxon>
        <taxon>Fungi</taxon>
        <taxon>Dikarya</taxon>
        <taxon>Ascomycota</taxon>
        <taxon>Pezizomycotina</taxon>
        <taxon>Eurotiomycetes</taxon>
        <taxon>Chaetothyriomycetidae</taxon>
        <taxon>Chaetothyriales</taxon>
        <taxon>Herpotrichiellaceae</taxon>
        <taxon>Exophiala</taxon>
    </lineage>
</organism>
<keyword evidence="4" id="KW-1185">Reference proteome</keyword>
<accession>A0A0D2A363</accession>
<feature type="compositionally biased region" description="Polar residues" evidence="2">
    <location>
        <begin position="480"/>
        <end position="516"/>
    </location>
</feature>
<evidence type="ECO:0000256" key="1">
    <source>
        <dbReference type="SAM" id="Coils"/>
    </source>
</evidence>
<evidence type="ECO:0000313" key="3">
    <source>
        <dbReference type="EMBL" id="KIW19352.1"/>
    </source>
</evidence>
<feature type="region of interest" description="Disordered" evidence="2">
    <location>
        <begin position="478"/>
        <end position="553"/>
    </location>
</feature>
<evidence type="ECO:0000256" key="2">
    <source>
        <dbReference type="SAM" id="MobiDB-lite"/>
    </source>
</evidence>
<keyword evidence="1" id="KW-0175">Coiled coil</keyword>
<dbReference type="HOGENOM" id="CLU_478197_0_0_1"/>
<feature type="compositionally biased region" description="Polar residues" evidence="2">
    <location>
        <begin position="66"/>
        <end position="75"/>
    </location>
</feature>
<protein>
    <submittedName>
        <fullName evidence="3">Uncharacterized protein</fullName>
    </submittedName>
</protein>
<dbReference type="VEuPathDB" id="FungiDB:PV08_03647"/>
<feature type="region of interest" description="Disordered" evidence="2">
    <location>
        <begin position="17"/>
        <end position="81"/>
    </location>
</feature>
<dbReference type="OrthoDB" id="4156315at2759"/>
<proteinExistence type="predicted"/>
<feature type="region of interest" description="Disordered" evidence="2">
    <location>
        <begin position="367"/>
        <end position="404"/>
    </location>
</feature>
<evidence type="ECO:0000313" key="4">
    <source>
        <dbReference type="Proteomes" id="UP000053328"/>
    </source>
</evidence>
<reference evidence="3 4" key="1">
    <citation type="submission" date="2015-01" db="EMBL/GenBank/DDBJ databases">
        <title>The Genome Sequence of Exophiala spinifera CBS89968.</title>
        <authorList>
            <consortium name="The Broad Institute Genomics Platform"/>
            <person name="Cuomo C."/>
            <person name="de Hoog S."/>
            <person name="Gorbushina A."/>
            <person name="Stielow B."/>
            <person name="Teixiera M."/>
            <person name="Abouelleil A."/>
            <person name="Chapman S.B."/>
            <person name="Priest M."/>
            <person name="Young S.K."/>
            <person name="Wortman J."/>
            <person name="Nusbaum C."/>
            <person name="Birren B."/>
        </authorList>
    </citation>
    <scope>NUCLEOTIDE SEQUENCE [LARGE SCALE GENOMIC DNA]</scope>
    <source>
        <strain evidence="3 4">CBS 89968</strain>
    </source>
</reference>